<accession>A0A2Z7DBY9</accession>
<protein>
    <recommendedName>
        <fullName evidence="3">Splicing factor 3B subunit 1-like</fullName>
    </recommendedName>
</protein>
<evidence type="ECO:0000313" key="1">
    <source>
        <dbReference type="EMBL" id="KZV56687.1"/>
    </source>
</evidence>
<dbReference type="Proteomes" id="UP000250235">
    <property type="component" value="Unassembled WGS sequence"/>
</dbReference>
<evidence type="ECO:0000313" key="2">
    <source>
        <dbReference type="Proteomes" id="UP000250235"/>
    </source>
</evidence>
<dbReference type="EMBL" id="KQ987858">
    <property type="protein sequence ID" value="KZV56687.1"/>
    <property type="molecule type" value="Genomic_DNA"/>
</dbReference>
<dbReference type="AlphaFoldDB" id="A0A2Z7DBY9"/>
<name>A0A2Z7DBY9_9LAMI</name>
<sequence>MFLSHLRSCSVGFIPQCFSPGRKVVRQFKGNQLLFQKNCFAGTFELPLEGLTDMHEVPKDHGKQLRTSCKKTEMTFKFRLLNDILAKSVTMKAGSFDAVTHERFLMISAIHGGVPVNWGRLLFNIFKDMVTPNSKQARGYAVQICILLKNALDLELGESKEFPPLNILTAKNCWHVCCQKQDIFVDVDEPAVEKPAEKKKAMSKKRPATTVEAPVVKRKKTTTGRAAPEAKILALVTVAQEVVPIQMVSVVTPPTPKRKAPKRKLKLPVDSDDEIVETEPDVVSGPVIITQDYSTIKHINTEA</sequence>
<gene>
    <name evidence="1" type="ORF">F511_41029</name>
</gene>
<keyword evidence="2" id="KW-1185">Reference proteome</keyword>
<reference evidence="1 2" key="1">
    <citation type="journal article" date="2015" name="Proc. Natl. Acad. Sci. U.S.A.">
        <title>The resurrection genome of Boea hygrometrica: A blueprint for survival of dehydration.</title>
        <authorList>
            <person name="Xiao L."/>
            <person name="Yang G."/>
            <person name="Zhang L."/>
            <person name="Yang X."/>
            <person name="Zhao S."/>
            <person name="Ji Z."/>
            <person name="Zhou Q."/>
            <person name="Hu M."/>
            <person name="Wang Y."/>
            <person name="Chen M."/>
            <person name="Xu Y."/>
            <person name="Jin H."/>
            <person name="Xiao X."/>
            <person name="Hu G."/>
            <person name="Bao F."/>
            <person name="Hu Y."/>
            <person name="Wan P."/>
            <person name="Li L."/>
            <person name="Deng X."/>
            <person name="Kuang T."/>
            <person name="Xiang C."/>
            <person name="Zhu J.K."/>
            <person name="Oliver M.J."/>
            <person name="He Y."/>
        </authorList>
    </citation>
    <scope>NUCLEOTIDE SEQUENCE [LARGE SCALE GENOMIC DNA]</scope>
    <source>
        <strain evidence="2">cv. XS01</strain>
    </source>
</reference>
<proteinExistence type="predicted"/>
<evidence type="ECO:0008006" key="3">
    <source>
        <dbReference type="Google" id="ProtNLM"/>
    </source>
</evidence>
<organism evidence="1 2">
    <name type="scientific">Dorcoceras hygrometricum</name>
    <dbReference type="NCBI Taxonomy" id="472368"/>
    <lineage>
        <taxon>Eukaryota</taxon>
        <taxon>Viridiplantae</taxon>
        <taxon>Streptophyta</taxon>
        <taxon>Embryophyta</taxon>
        <taxon>Tracheophyta</taxon>
        <taxon>Spermatophyta</taxon>
        <taxon>Magnoliopsida</taxon>
        <taxon>eudicotyledons</taxon>
        <taxon>Gunneridae</taxon>
        <taxon>Pentapetalae</taxon>
        <taxon>asterids</taxon>
        <taxon>lamiids</taxon>
        <taxon>Lamiales</taxon>
        <taxon>Gesneriaceae</taxon>
        <taxon>Didymocarpoideae</taxon>
        <taxon>Trichosporeae</taxon>
        <taxon>Loxocarpinae</taxon>
        <taxon>Dorcoceras</taxon>
    </lineage>
</organism>